<dbReference type="RefSeq" id="WP_189009034.1">
    <property type="nucleotide sequence ID" value="NZ_BMOD01000043.1"/>
</dbReference>
<sequence length="392" mass="44938">MHHTSPKFMGERLQQARKARQITQGELGEALGGISVKSISAYEKNENQPSPATIDALCAFFNLPQSFFFTAVRERHPSSTPVFYRSRAASTKKDRDRAEVYLSWFQELVHTICSQVNPPPLSVPFRLNTQNPAHITSQDVERCALQAREHWGLGEEPIGHLCNLLETHGVFISRMSLGSEELNALSVWVMPENVPLIVLNNDRDCYTLSRFDLAHELGHLLLHSGVTQENFNDAALFKVMEEQAHHFARAFLLPFRAFREDAWLSNLDMLRHLKSKWFTSIGAMIFRLHDVGLVTESEMANLWRNYGRRGWRNHEPFDDVWPPEEPDLFREAFEYMTGQLGLSKDMLLRETRLSADLVELLCNLPYGFFPRSSSVEVRGLGLIRFTPKAQLK</sequence>
<evidence type="ECO:0000313" key="4">
    <source>
        <dbReference type="EMBL" id="GGJ58418.1"/>
    </source>
</evidence>
<dbReference type="Pfam" id="PF06114">
    <property type="entry name" value="Peptidase_M78"/>
    <property type="match status" value="1"/>
</dbReference>
<dbReference type="Pfam" id="PF01381">
    <property type="entry name" value="HTH_3"/>
    <property type="match status" value="1"/>
</dbReference>
<dbReference type="InterPro" id="IPR001387">
    <property type="entry name" value="Cro/C1-type_HTH"/>
</dbReference>
<dbReference type="PROSITE" id="PS50943">
    <property type="entry name" value="HTH_CROC1"/>
    <property type="match status" value="1"/>
</dbReference>
<dbReference type="CDD" id="cd00093">
    <property type="entry name" value="HTH_XRE"/>
    <property type="match status" value="1"/>
</dbReference>
<name>A0ABQ2DIJ8_9DEIO</name>
<dbReference type="Gene3D" id="1.10.260.40">
    <property type="entry name" value="lambda repressor-like DNA-binding domains"/>
    <property type="match status" value="1"/>
</dbReference>
<reference evidence="5" key="1">
    <citation type="journal article" date="2019" name="Int. J. Syst. Evol. Microbiol.">
        <title>The Global Catalogue of Microorganisms (GCM) 10K type strain sequencing project: providing services to taxonomists for standard genome sequencing and annotation.</title>
        <authorList>
            <consortium name="The Broad Institute Genomics Platform"/>
            <consortium name="The Broad Institute Genome Sequencing Center for Infectious Disease"/>
            <person name="Wu L."/>
            <person name="Ma J."/>
        </authorList>
    </citation>
    <scope>NUCLEOTIDE SEQUENCE [LARGE SCALE GENOMIC DNA]</scope>
    <source>
        <strain evidence="5">JCM 14370</strain>
    </source>
</reference>
<dbReference type="InterPro" id="IPR052345">
    <property type="entry name" value="Rad_response_metalloprotease"/>
</dbReference>
<comment type="caution">
    <text evidence="4">The sequence shown here is derived from an EMBL/GenBank/DDBJ whole genome shotgun (WGS) entry which is preliminary data.</text>
</comment>
<feature type="domain" description="HTH cro/C1-type" evidence="3">
    <location>
        <begin position="13"/>
        <end position="68"/>
    </location>
</feature>
<dbReference type="SMART" id="SM00530">
    <property type="entry name" value="HTH_XRE"/>
    <property type="match status" value="1"/>
</dbReference>
<dbReference type="InterPro" id="IPR010982">
    <property type="entry name" value="Lambda_DNA-bd_dom_sf"/>
</dbReference>
<protein>
    <submittedName>
        <fullName evidence="4">Transcriptional regulator</fullName>
    </submittedName>
</protein>
<dbReference type="InterPro" id="IPR010359">
    <property type="entry name" value="IrrE_HExxH"/>
</dbReference>
<dbReference type="SUPFAM" id="SSF47413">
    <property type="entry name" value="lambda repressor-like DNA-binding domains"/>
    <property type="match status" value="1"/>
</dbReference>
<dbReference type="EMBL" id="BMOD01000043">
    <property type="protein sequence ID" value="GGJ58418.1"/>
    <property type="molecule type" value="Genomic_DNA"/>
</dbReference>
<proteinExistence type="inferred from homology"/>
<gene>
    <name evidence="4" type="ORF">GCM10008938_50620</name>
</gene>
<dbReference type="Proteomes" id="UP000632222">
    <property type="component" value="Unassembled WGS sequence"/>
</dbReference>
<dbReference type="PANTHER" id="PTHR43236">
    <property type="entry name" value="ANTITOXIN HIGA1"/>
    <property type="match status" value="1"/>
</dbReference>
<comment type="similarity">
    <text evidence="1">Belongs to the short-chain fatty acyl-CoA assimilation regulator (ScfR) family.</text>
</comment>
<evidence type="ECO:0000259" key="3">
    <source>
        <dbReference type="PROSITE" id="PS50943"/>
    </source>
</evidence>
<evidence type="ECO:0000256" key="2">
    <source>
        <dbReference type="SAM" id="MobiDB-lite"/>
    </source>
</evidence>
<organism evidence="4 5">
    <name type="scientific">Deinococcus roseus</name>
    <dbReference type="NCBI Taxonomy" id="392414"/>
    <lineage>
        <taxon>Bacteria</taxon>
        <taxon>Thermotogati</taxon>
        <taxon>Deinococcota</taxon>
        <taxon>Deinococci</taxon>
        <taxon>Deinococcales</taxon>
        <taxon>Deinococcaceae</taxon>
        <taxon>Deinococcus</taxon>
    </lineage>
</organism>
<dbReference type="Gene3D" id="1.10.10.2910">
    <property type="match status" value="1"/>
</dbReference>
<accession>A0ABQ2DIJ8</accession>
<evidence type="ECO:0000256" key="1">
    <source>
        <dbReference type="ARBA" id="ARBA00007227"/>
    </source>
</evidence>
<dbReference type="PANTHER" id="PTHR43236:SF1">
    <property type="entry name" value="BLL7220 PROTEIN"/>
    <property type="match status" value="1"/>
</dbReference>
<feature type="region of interest" description="Disordered" evidence="2">
    <location>
        <begin position="1"/>
        <end position="21"/>
    </location>
</feature>
<evidence type="ECO:0000313" key="5">
    <source>
        <dbReference type="Proteomes" id="UP000632222"/>
    </source>
</evidence>
<keyword evidence="5" id="KW-1185">Reference proteome</keyword>